<protein>
    <recommendedName>
        <fullName evidence="7">IPT/TIG domain-containing protein</fullName>
    </recommendedName>
</protein>
<proteinExistence type="predicted"/>
<feature type="domain" description="IPT/TIG" evidence="3">
    <location>
        <begin position="547"/>
        <end position="628"/>
    </location>
</feature>
<evidence type="ECO:0000256" key="1">
    <source>
        <dbReference type="ARBA" id="ARBA00022729"/>
    </source>
</evidence>
<sequence>MRRKTRPVSHGFLAAAFVATGLVALPALPAAAATRTSGTVHPTGALAPTAKVAAKLKIRALGTLPAGVDLRAGAPAVGDQGQVGSCVAWSIGYSLSGYYARGIVGAGVPYAPLYLYMRTVQGTPGPNTGLSVSAALRNEQTEGIDTQADYWQGTTNYSVRPTADQIANAANYKLTGWTTLFSGVQGGTKAQTAIQQSLADGTPVSITIPVYSAFDAINSMTAYSSTSGALRGYHQVTAYGYDSTGLIIRNSWGTRWGSSGDAKLAWSFVNNSVLAGYTVAGVSDKGQATVGTPKVTGLSTAKAAAGTTVTVTGTNLSGATKVSFGTVAADFTNVTTDAGAAAIAAVVPAGQKIGSVVDVTVTTSAGTSAVVTADKFTYATPAPTLTLLTPATATTLGGTVITLTGTNLTGATVKVGGVAASTRNVTATSLTLTAPVRPAGSADVTVTTAGGTVSLPLTYIAPAAPTVTSASATTVTTKTSTLLTVTGTSFVGTVTATADGKNAAVSRISDTQVKLTVPAHAAGTVPVVIKAAGGSTAPISITYVAPAPTVSSLSPAAGSATKGAVVTVTGSSFTGATSVKVGTTEVPFQVLSDTKVQVTVPATAAGTYLVTVTTPSGTNVTSTKYTARA</sequence>
<dbReference type="Proteomes" id="UP000677082">
    <property type="component" value="Unassembled WGS sequence"/>
</dbReference>
<dbReference type="PANTHER" id="PTHR46769:SF2">
    <property type="entry name" value="FIBROCYSTIN-L ISOFORM 2 PRECURSOR-RELATED"/>
    <property type="match status" value="1"/>
</dbReference>
<reference evidence="5 6" key="1">
    <citation type="submission" date="2021-03" db="EMBL/GenBank/DDBJ databases">
        <title>Whole genome shotgun sequence of Actinoplanes toevensis NBRC 105298.</title>
        <authorList>
            <person name="Komaki H."/>
            <person name="Tamura T."/>
        </authorList>
    </citation>
    <scope>NUCLEOTIDE SEQUENCE [LARGE SCALE GENOMIC DNA]</scope>
    <source>
        <strain evidence="5 6">NBRC 105298</strain>
    </source>
</reference>
<dbReference type="Pfam" id="PF01833">
    <property type="entry name" value="TIG"/>
    <property type="match status" value="4"/>
</dbReference>
<dbReference type="AlphaFoldDB" id="A0A919T4Y8"/>
<name>A0A919T4Y8_9ACTN</name>
<dbReference type="GO" id="GO:0008234">
    <property type="term" value="F:cysteine-type peptidase activity"/>
    <property type="evidence" value="ECO:0007669"/>
    <property type="project" value="InterPro"/>
</dbReference>
<keyword evidence="6" id="KW-1185">Reference proteome</keyword>
<keyword evidence="1 2" id="KW-0732">Signal</keyword>
<evidence type="ECO:0000256" key="2">
    <source>
        <dbReference type="SAM" id="SignalP"/>
    </source>
</evidence>
<dbReference type="EMBL" id="BOQN01000010">
    <property type="protein sequence ID" value="GIM88963.1"/>
    <property type="molecule type" value="Genomic_DNA"/>
</dbReference>
<dbReference type="InterPro" id="IPR052387">
    <property type="entry name" value="Fibrocystin"/>
</dbReference>
<dbReference type="CDD" id="cd00102">
    <property type="entry name" value="IPT"/>
    <property type="match status" value="1"/>
</dbReference>
<dbReference type="SMART" id="SM00429">
    <property type="entry name" value="IPT"/>
    <property type="match status" value="4"/>
</dbReference>
<gene>
    <name evidence="5" type="ORF">Ato02nite_007560</name>
</gene>
<feature type="domain" description="IPT/TIG" evidence="3">
    <location>
        <begin position="292"/>
        <end position="379"/>
    </location>
</feature>
<dbReference type="SUPFAM" id="SSF54001">
    <property type="entry name" value="Cysteine proteinases"/>
    <property type="match status" value="1"/>
</dbReference>
<feature type="domain" description="Peptidase C1A papain C-terminal" evidence="4">
    <location>
        <begin position="64"/>
        <end position="282"/>
    </location>
</feature>
<feature type="chain" id="PRO_5037634377" description="IPT/TIG domain-containing protein" evidence="2">
    <location>
        <begin position="33"/>
        <end position="629"/>
    </location>
</feature>
<dbReference type="InterPro" id="IPR000668">
    <property type="entry name" value="Peptidase_C1A_C"/>
</dbReference>
<feature type="domain" description="IPT/TIG" evidence="3">
    <location>
        <begin position="382"/>
        <end position="460"/>
    </location>
</feature>
<evidence type="ECO:0000313" key="6">
    <source>
        <dbReference type="Proteomes" id="UP000677082"/>
    </source>
</evidence>
<dbReference type="GO" id="GO:0006508">
    <property type="term" value="P:proteolysis"/>
    <property type="evidence" value="ECO:0007669"/>
    <property type="project" value="InterPro"/>
</dbReference>
<dbReference type="InterPro" id="IPR002909">
    <property type="entry name" value="IPT_dom"/>
</dbReference>
<accession>A0A919T4Y8</accession>
<evidence type="ECO:0008006" key="7">
    <source>
        <dbReference type="Google" id="ProtNLM"/>
    </source>
</evidence>
<dbReference type="CDD" id="cd02619">
    <property type="entry name" value="Peptidase_C1"/>
    <property type="match status" value="1"/>
</dbReference>
<dbReference type="GO" id="GO:0005975">
    <property type="term" value="P:carbohydrate metabolic process"/>
    <property type="evidence" value="ECO:0007669"/>
    <property type="project" value="UniProtKB-ARBA"/>
</dbReference>
<feature type="domain" description="IPT/TIG" evidence="3">
    <location>
        <begin position="464"/>
        <end position="544"/>
    </location>
</feature>
<dbReference type="InterPro" id="IPR038765">
    <property type="entry name" value="Papain-like_cys_pep_sf"/>
</dbReference>
<comment type="caution">
    <text evidence="5">The sequence shown here is derived from an EMBL/GenBank/DDBJ whole genome shotgun (WGS) entry which is preliminary data.</text>
</comment>
<dbReference type="Pfam" id="PF00112">
    <property type="entry name" value="Peptidase_C1"/>
    <property type="match status" value="1"/>
</dbReference>
<organism evidence="5 6">
    <name type="scientific">Paractinoplanes toevensis</name>
    <dbReference type="NCBI Taxonomy" id="571911"/>
    <lineage>
        <taxon>Bacteria</taxon>
        <taxon>Bacillati</taxon>
        <taxon>Actinomycetota</taxon>
        <taxon>Actinomycetes</taxon>
        <taxon>Micromonosporales</taxon>
        <taxon>Micromonosporaceae</taxon>
        <taxon>Paractinoplanes</taxon>
    </lineage>
</organism>
<evidence type="ECO:0000259" key="4">
    <source>
        <dbReference type="SMART" id="SM00645"/>
    </source>
</evidence>
<dbReference type="InterPro" id="IPR013783">
    <property type="entry name" value="Ig-like_fold"/>
</dbReference>
<dbReference type="PANTHER" id="PTHR46769">
    <property type="entry name" value="POLYCYSTIC KIDNEY AND HEPATIC DISEASE 1 (AUTOSOMAL RECESSIVE)-LIKE 1"/>
    <property type="match status" value="1"/>
</dbReference>
<dbReference type="SMART" id="SM00645">
    <property type="entry name" value="Pept_C1"/>
    <property type="match status" value="1"/>
</dbReference>
<dbReference type="RefSeq" id="WP_213004939.1">
    <property type="nucleotide sequence ID" value="NZ_BOQN01000010.1"/>
</dbReference>
<dbReference type="CDD" id="cd00603">
    <property type="entry name" value="IPT_PCSR"/>
    <property type="match status" value="1"/>
</dbReference>
<evidence type="ECO:0000313" key="5">
    <source>
        <dbReference type="EMBL" id="GIM88963.1"/>
    </source>
</evidence>
<dbReference type="SUPFAM" id="SSF81296">
    <property type="entry name" value="E set domains"/>
    <property type="match status" value="4"/>
</dbReference>
<dbReference type="Gene3D" id="2.60.40.10">
    <property type="entry name" value="Immunoglobulins"/>
    <property type="match status" value="4"/>
</dbReference>
<dbReference type="Gene3D" id="3.90.70.10">
    <property type="entry name" value="Cysteine proteinases"/>
    <property type="match status" value="1"/>
</dbReference>
<evidence type="ECO:0000259" key="3">
    <source>
        <dbReference type="SMART" id="SM00429"/>
    </source>
</evidence>
<dbReference type="InterPro" id="IPR014756">
    <property type="entry name" value="Ig_E-set"/>
</dbReference>
<feature type="signal peptide" evidence="2">
    <location>
        <begin position="1"/>
        <end position="32"/>
    </location>
</feature>